<dbReference type="AlphaFoldDB" id="A0A919R509"/>
<dbReference type="InterPro" id="IPR024031">
    <property type="entry name" value="MSMEG_5819/OxyR"/>
</dbReference>
<dbReference type="EMBL" id="BOOU01000034">
    <property type="protein sequence ID" value="GII77300.1"/>
    <property type="molecule type" value="Genomic_DNA"/>
</dbReference>
<accession>A0A919R509</accession>
<dbReference type="NCBIfam" id="TIGR04023">
    <property type="entry name" value="PPOX_MSMEG_5819"/>
    <property type="match status" value="1"/>
</dbReference>
<sequence length="137" mass="15159">MSFSKAEGEFLDAQAIGRLATAAPDGTLQNNPVAFRYDAERGTVDIGGYRMGATKKFRNIERGGVQVAFVVDDVKSFQPWEVRGIEIRGIAEALRDQEPPMPGFSREIIRIHPRTVFSWGLEPGVEGVRRREIPASA</sequence>
<comment type="caution">
    <text evidence="1">The sequence shown here is derived from an EMBL/GenBank/DDBJ whole genome shotgun (WGS) entry which is preliminary data.</text>
</comment>
<protein>
    <submittedName>
        <fullName evidence="1">PPOX class F420-dependent oxidoreductase</fullName>
    </submittedName>
</protein>
<evidence type="ECO:0000313" key="2">
    <source>
        <dbReference type="Proteomes" id="UP000655287"/>
    </source>
</evidence>
<keyword evidence="2" id="KW-1185">Reference proteome</keyword>
<name>A0A919R509_9ACTN</name>
<dbReference type="Gene3D" id="2.30.110.10">
    <property type="entry name" value="Electron Transport, Fmn-binding Protein, Chain A"/>
    <property type="match status" value="1"/>
</dbReference>
<gene>
    <name evidence="1" type="ORF">Sru01_22820</name>
</gene>
<evidence type="ECO:0000313" key="1">
    <source>
        <dbReference type="EMBL" id="GII77300.1"/>
    </source>
</evidence>
<dbReference type="InterPro" id="IPR012349">
    <property type="entry name" value="Split_barrel_FMN-bd"/>
</dbReference>
<dbReference type="SUPFAM" id="SSF50475">
    <property type="entry name" value="FMN-binding split barrel"/>
    <property type="match status" value="1"/>
</dbReference>
<organism evidence="1 2">
    <name type="scientific">Sphaerisporangium rufum</name>
    <dbReference type="NCBI Taxonomy" id="1381558"/>
    <lineage>
        <taxon>Bacteria</taxon>
        <taxon>Bacillati</taxon>
        <taxon>Actinomycetota</taxon>
        <taxon>Actinomycetes</taxon>
        <taxon>Streptosporangiales</taxon>
        <taxon>Streptosporangiaceae</taxon>
        <taxon>Sphaerisporangium</taxon>
    </lineage>
</organism>
<dbReference type="Proteomes" id="UP000655287">
    <property type="component" value="Unassembled WGS sequence"/>
</dbReference>
<reference evidence="1" key="1">
    <citation type="submission" date="2021-01" db="EMBL/GenBank/DDBJ databases">
        <title>Whole genome shotgun sequence of Sphaerisporangium rufum NBRC 109079.</title>
        <authorList>
            <person name="Komaki H."/>
            <person name="Tamura T."/>
        </authorList>
    </citation>
    <scope>NUCLEOTIDE SEQUENCE</scope>
    <source>
        <strain evidence="1">NBRC 109079</strain>
    </source>
</reference>
<dbReference type="RefSeq" id="WP_203984123.1">
    <property type="nucleotide sequence ID" value="NZ_BOOU01000034.1"/>
</dbReference>
<proteinExistence type="predicted"/>